<gene>
    <name evidence="3" type="ORF">BTO23_14940</name>
    <name evidence="2" type="ORF">GCM10007855_40670</name>
</gene>
<organism evidence="3 4">
    <name type="scientific">Aliivibrio sifiae</name>
    <dbReference type="NCBI Taxonomy" id="566293"/>
    <lineage>
        <taxon>Bacteria</taxon>
        <taxon>Pseudomonadati</taxon>
        <taxon>Pseudomonadota</taxon>
        <taxon>Gammaproteobacteria</taxon>
        <taxon>Vibrionales</taxon>
        <taxon>Vibrionaceae</taxon>
        <taxon>Aliivibrio</taxon>
    </lineage>
</organism>
<reference evidence="3 4" key="2">
    <citation type="submission" date="2016-12" db="EMBL/GenBank/DDBJ databases">
        <title>Diversity of luminous bacteria.</title>
        <authorList>
            <person name="Yoshizawa S."/>
            <person name="Kogure K."/>
        </authorList>
    </citation>
    <scope>NUCLEOTIDE SEQUENCE [LARGE SCALE GENOMIC DNA]</scope>
    <source>
        <strain evidence="3 4">NBRC 105001</strain>
    </source>
</reference>
<accession>A0A2S7X7V3</accession>
<feature type="chain" id="PRO_5015436989" evidence="1">
    <location>
        <begin position="24"/>
        <end position="178"/>
    </location>
</feature>
<evidence type="ECO:0000313" key="2">
    <source>
        <dbReference type="EMBL" id="GLR77192.1"/>
    </source>
</evidence>
<comment type="caution">
    <text evidence="3">The sequence shown here is derived from an EMBL/GenBank/DDBJ whole genome shotgun (WGS) entry which is preliminary data.</text>
</comment>
<name>A0A2S7X7V3_9GAMM</name>
<evidence type="ECO:0000256" key="1">
    <source>
        <dbReference type="SAM" id="SignalP"/>
    </source>
</evidence>
<reference evidence="2" key="1">
    <citation type="journal article" date="2014" name="Int. J. Syst. Evol. Microbiol.">
        <title>Complete genome of a new Firmicutes species belonging to the dominant human colonic microbiota ('Ruminococcus bicirculans') reveals two chromosomes and a selective capacity to utilize plant glucans.</title>
        <authorList>
            <consortium name="NISC Comparative Sequencing Program"/>
            <person name="Wegmann U."/>
            <person name="Louis P."/>
            <person name="Goesmann A."/>
            <person name="Henrissat B."/>
            <person name="Duncan S.H."/>
            <person name="Flint H.J."/>
        </authorList>
    </citation>
    <scope>NUCLEOTIDE SEQUENCE</scope>
    <source>
        <strain evidence="2">NBRC 105001</strain>
    </source>
</reference>
<dbReference type="Proteomes" id="UP001156660">
    <property type="component" value="Unassembled WGS sequence"/>
</dbReference>
<proteinExistence type="predicted"/>
<evidence type="ECO:0000313" key="3">
    <source>
        <dbReference type="EMBL" id="PQJ87411.1"/>
    </source>
</evidence>
<feature type="signal peptide" evidence="1">
    <location>
        <begin position="1"/>
        <end position="23"/>
    </location>
</feature>
<dbReference type="EMBL" id="MSCP01000002">
    <property type="protein sequence ID" value="PQJ87411.1"/>
    <property type="molecule type" value="Genomic_DNA"/>
</dbReference>
<protein>
    <submittedName>
        <fullName evidence="3">Uncharacterized protein</fullName>
    </submittedName>
</protein>
<keyword evidence="1" id="KW-0732">Signal</keyword>
<evidence type="ECO:0000313" key="4">
    <source>
        <dbReference type="Proteomes" id="UP000239273"/>
    </source>
</evidence>
<dbReference type="AlphaFoldDB" id="A0A2S7X7V3"/>
<dbReference type="RefSeq" id="WP_105063895.1">
    <property type="nucleotide sequence ID" value="NZ_BSOU01000026.1"/>
</dbReference>
<dbReference type="Proteomes" id="UP000239273">
    <property type="component" value="Unassembled WGS sequence"/>
</dbReference>
<keyword evidence="5" id="KW-1185">Reference proteome</keyword>
<sequence length="178" mass="20205">MFKFSLKCLFIFMTLAVPRGVSATPESVSNDESYKESIMLLKKYGHESLIKNMVKMQRDQMEKYGNSLDDYTNVIGILGSEYGTTQTITIKLDKLLGEMNVKLEEKGKSKLSRDDVISFLKKGGQLYNSQVNMLCTNPSTRALIDNNIEYVSNYYDLNMIFLSEILIDSSTCIDSDKL</sequence>
<reference evidence="5" key="3">
    <citation type="journal article" date="2019" name="Int. J. Syst. Evol. Microbiol.">
        <title>The Global Catalogue of Microorganisms (GCM) 10K type strain sequencing project: providing services to taxonomists for standard genome sequencing and annotation.</title>
        <authorList>
            <consortium name="The Broad Institute Genomics Platform"/>
            <consortium name="The Broad Institute Genome Sequencing Center for Infectious Disease"/>
            <person name="Wu L."/>
            <person name="Ma J."/>
        </authorList>
    </citation>
    <scope>NUCLEOTIDE SEQUENCE [LARGE SCALE GENOMIC DNA]</scope>
    <source>
        <strain evidence="5">NBRC 105001</strain>
    </source>
</reference>
<reference evidence="2" key="4">
    <citation type="submission" date="2023-01" db="EMBL/GenBank/DDBJ databases">
        <title>Draft genome sequence of Aliivibrio sifiae strain NBRC 105001.</title>
        <authorList>
            <person name="Sun Q."/>
            <person name="Mori K."/>
        </authorList>
    </citation>
    <scope>NUCLEOTIDE SEQUENCE</scope>
    <source>
        <strain evidence="2">NBRC 105001</strain>
    </source>
</reference>
<evidence type="ECO:0000313" key="5">
    <source>
        <dbReference type="Proteomes" id="UP001156660"/>
    </source>
</evidence>
<dbReference type="EMBL" id="BSOU01000026">
    <property type="protein sequence ID" value="GLR77192.1"/>
    <property type="molecule type" value="Genomic_DNA"/>
</dbReference>